<evidence type="ECO:0000259" key="3">
    <source>
        <dbReference type="Pfam" id="PF08028"/>
    </source>
</evidence>
<dbReference type="InterPro" id="IPR036250">
    <property type="entry name" value="AcylCo_DH-like_C"/>
</dbReference>
<dbReference type="PANTHER" id="PTHR43884:SF12">
    <property type="entry name" value="ISOVALERYL-COA DEHYDROGENASE, MITOCHONDRIAL-RELATED"/>
    <property type="match status" value="1"/>
</dbReference>
<dbReference type="InterPro" id="IPR037069">
    <property type="entry name" value="AcylCoA_DH/ox_N_sf"/>
</dbReference>
<dbReference type="Gene3D" id="1.20.140.10">
    <property type="entry name" value="Butyryl-CoA Dehydrogenase, subunit A, domain 3"/>
    <property type="match status" value="1"/>
</dbReference>
<accession>A0AAE3ER13</accession>
<evidence type="ECO:0000256" key="1">
    <source>
        <dbReference type="ARBA" id="ARBA00023002"/>
    </source>
</evidence>
<dbReference type="AlphaFoldDB" id="A0AAE3ER13"/>
<dbReference type="Gene3D" id="2.40.110.10">
    <property type="entry name" value="Butyryl-CoA Dehydrogenase, subunit A, domain 2"/>
    <property type="match status" value="1"/>
</dbReference>
<evidence type="ECO:0000259" key="2">
    <source>
        <dbReference type="Pfam" id="PF02771"/>
    </source>
</evidence>
<proteinExistence type="predicted"/>
<protein>
    <submittedName>
        <fullName evidence="4">Acyl-CoA/acyl-ACP dehydrogenase</fullName>
    </submittedName>
</protein>
<dbReference type="Gene3D" id="1.10.540.10">
    <property type="entry name" value="Acyl-CoA dehydrogenase/oxidase, N-terminal domain"/>
    <property type="match status" value="1"/>
</dbReference>
<reference evidence="4" key="1">
    <citation type="submission" date="2022-01" db="EMBL/GenBank/DDBJ databases">
        <title>Draft genome sequence of Sabulilitoribacter arenilitoris KCTC 52401.</title>
        <authorList>
            <person name="Oh J.-S."/>
        </authorList>
    </citation>
    <scope>NUCLEOTIDE SEQUENCE</scope>
    <source>
        <strain evidence="4">HMF6543</strain>
    </source>
</reference>
<dbReference type="InterPro" id="IPR013107">
    <property type="entry name" value="Acyl-CoA_DH_C"/>
</dbReference>
<organism evidence="4 5">
    <name type="scientific">Wocania arenilitoris</name>
    <dbReference type="NCBI Taxonomy" id="2044858"/>
    <lineage>
        <taxon>Bacteria</taxon>
        <taxon>Pseudomonadati</taxon>
        <taxon>Bacteroidota</taxon>
        <taxon>Flavobacteriia</taxon>
        <taxon>Flavobacteriales</taxon>
        <taxon>Flavobacteriaceae</taxon>
        <taxon>Wocania</taxon>
    </lineage>
</organism>
<dbReference type="Proteomes" id="UP001199795">
    <property type="component" value="Unassembled WGS sequence"/>
</dbReference>
<comment type="caution">
    <text evidence="4">The sequence shown here is derived from an EMBL/GenBank/DDBJ whole genome shotgun (WGS) entry which is preliminary data.</text>
</comment>
<sequence length="374" mass="41675">MLKNKTDIEWISLTEKISQGFAEKAKQHDESGTFVHENYNVLKEHKFFSAMIPKELGGEGLSHTAMCECVKIVGESCGSTALALSMHQHLIAASVWKYFKDGSNETLLRNVSNHELILISTGARDWLGSNGELKKTNGGYLFSAKKHFASQSAIGDMVITSSIYEDTNNQKSVLHFGVPTNSVGVSLLDDWHVMGMRSTGSQTLVFDNVFIPNSAISLERPQGEFHGVWNVVIPVAMPLIMAAYVGIAKGAYSEAIKIGKKYQRNHKHLKYIVGKMYNSYILALTQWHSMVLTANNLRFDPDNQKTIDILSLKTNVSDACIDTVNQCMDAVGGQSFYKSHSIERMFRDVQAGNFHPLPKWDQYAFTGEIILNNN</sequence>
<dbReference type="PANTHER" id="PTHR43884">
    <property type="entry name" value="ACYL-COA DEHYDROGENASE"/>
    <property type="match status" value="1"/>
</dbReference>
<feature type="domain" description="Acyl-CoA dehydrogenase/oxidase N-terminal" evidence="2">
    <location>
        <begin position="21"/>
        <end position="103"/>
    </location>
</feature>
<keyword evidence="5" id="KW-1185">Reference proteome</keyword>
<dbReference type="Pfam" id="PF08028">
    <property type="entry name" value="Acyl-CoA_dh_2"/>
    <property type="match status" value="1"/>
</dbReference>
<dbReference type="SUPFAM" id="SSF47203">
    <property type="entry name" value="Acyl-CoA dehydrogenase C-terminal domain-like"/>
    <property type="match status" value="1"/>
</dbReference>
<feature type="domain" description="Acyl-CoA dehydrogenase C-terminal" evidence="3">
    <location>
        <begin position="242"/>
        <end position="355"/>
    </location>
</feature>
<dbReference type="Pfam" id="PF02771">
    <property type="entry name" value="Acyl-CoA_dh_N"/>
    <property type="match status" value="1"/>
</dbReference>
<dbReference type="RefSeq" id="WP_237240392.1">
    <property type="nucleotide sequence ID" value="NZ_JAKKDU010000014.1"/>
</dbReference>
<evidence type="ECO:0000313" key="5">
    <source>
        <dbReference type="Proteomes" id="UP001199795"/>
    </source>
</evidence>
<dbReference type="EMBL" id="JAKKDU010000014">
    <property type="protein sequence ID" value="MCF7569057.1"/>
    <property type="molecule type" value="Genomic_DNA"/>
</dbReference>
<dbReference type="InterPro" id="IPR046373">
    <property type="entry name" value="Acyl-CoA_Oxase/DH_mid-dom_sf"/>
</dbReference>
<keyword evidence="1" id="KW-0560">Oxidoreductase</keyword>
<dbReference type="GO" id="GO:0003995">
    <property type="term" value="F:acyl-CoA dehydrogenase activity"/>
    <property type="evidence" value="ECO:0007669"/>
    <property type="project" value="TreeGrafter"/>
</dbReference>
<name>A0AAE3ER13_9FLAO</name>
<dbReference type="GO" id="GO:0050660">
    <property type="term" value="F:flavin adenine dinucleotide binding"/>
    <property type="evidence" value="ECO:0007669"/>
    <property type="project" value="InterPro"/>
</dbReference>
<dbReference type="InterPro" id="IPR009100">
    <property type="entry name" value="AcylCoA_DH/oxidase_NM_dom_sf"/>
</dbReference>
<evidence type="ECO:0000313" key="4">
    <source>
        <dbReference type="EMBL" id="MCF7569057.1"/>
    </source>
</evidence>
<dbReference type="SUPFAM" id="SSF56645">
    <property type="entry name" value="Acyl-CoA dehydrogenase NM domain-like"/>
    <property type="match status" value="1"/>
</dbReference>
<dbReference type="InterPro" id="IPR013786">
    <property type="entry name" value="AcylCoA_DH/ox_N"/>
</dbReference>
<gene>
    <name evidence="4" type="ORF">L3X37_11875</name>
</gene>
<dbReference type="PIRSF" id="PIRSF016578">
    <property type="entry name" value="HsaA"/>
    <property type="match status" value="1"/>
</dbReference>